<dbReference type="CDD" id="cd02440">
    <property type="entry name" value="AdoMet_MTases"/>
    <property type="match status" value="2"/>
</dbReference>
<evidence type="ECO:0000313" key="3">
    <source>
        <dbReference type="Proteomes" id="UP000787635"/>
    </source>
</evidence>
<dbReference type="EMBL" id="JAAVNE010000048">
    <property type="protein sequence ID" value="NKC33571.1"/>
    <property type="molecule type" value="Genomic_DNA"/>
</dbReference>
<name>A0ABX1E8N8_9PROT</name>
<evidence type="ECO:0000313" key="2">
    <source>
        <dbReference type="EMBL" id="NKC33571.1"/>
    </source>
</evidence>
<dbReference type="PANTHER" id="PTHR42912">
    <property type="entry name" value="METHYLTRANSFERASE"/>
    <property type="match status" value="1"/>
</dbReference>
<keyword evidence="2" id="KW-0808">Transferase</keyword>
<dbReference type="RefSeq" id="WP_168034295.1">
    <property type="nucleotide sequence ID" value="NZ_JAAVNE010000048.1"/>
</dbReference>
<reference evidence="2 3" key="1">
    <citation type="submission" date="2020-03" db="EMBL/GenBank/DDBJ databases">
        <title>Roseomonas selenitidurans sp. nov. isolated from urban soil.</title>
        <authorList>
            <person name="Liu H."/>
        </authorList>
    </citation>
    <scope>NUCLEOTIDE SEQUENCE [LARGE SCALE GENOMIC DNA]</scope>
    <source>
        <strain evidence="2 3">BU-1</strain>
    </source>
</reference>
<proteinExistence type="predicted"/>
<keyword evidence="3" id="KW-1185">Reference proteome</keyword>
<dbReference type="InterPro" id="IPR050508">
    <property type="entry name" value="Methyltransf_Superfamily"/>
</dbReference>
<dbReference type="Proteomes" id="UP000787635">
    <property type="component" value="Unassembled WGS sequence"/>
</dbReference>
<sequence length="626" mass="69556">MKKQTYGQLWDNYVAESFPRLQKEDQRLTWPGQEWGNENSWQRIFDKLFVPAGVEGWKAAIEIGGGSGKYTERVLRAGPAARVWGFDVSRNFLDATAARLGDFVTEGRLSLHEIDATQPDGILTLLQEAEQLRKVDALFSIDAMVHVDLTYLTTYWMNAALLLKPGGRVLMTLADPNTQGGFQKILRDIRKFYRLQGRICPKFEYLSADTVRSILGRLGFEVELLEPWSNHEGRPPRDLYLSARLAYPERAQAYRDALRADPAAPLPPSLARPESFGELWTREAPRALAGTPDRPDAAAVRQRLFGMADIGSWRRAVEIGVGDARYTAEALRANPALKLTVFDVSDRLMKAAAAKLPEPVAAGRLGFLPIDPVHPDGILTAFEREHLAREIDAVFSIDAMVHVDMQYQLAYWISAALLLRPGGWLVLQLADATTDAGFGRLVADIRRYFGFQGQACPRFEFQSFGLVRPLLEKLGFDVTYAGHWNPADGSETGRDLFVVAQLARPEEAEALRAHIALGLAMPNFAAAPAAPEAAPALPEVELEDLAELSRTLGQSLWRQIHLRANPGLSSARLRADMQEHWAGNRREWTRLGEMVLRDLAERGLTLQRTALHPAGRRPGGGEETGS</sequence>
<keyword evidence="2" id="KW-0489">Methyltransferase</keyword>
<dbReference type="Pfam" id="PF08242">
    <property type="entry name" value="Methyltransf_12"/>
    <property type="match status" value="1"/>
</dbReference>
<dbReference type="SUPFAM" id="SSF53335">
    <property type="entry name" value="S-adenosyl-L-methionine-dependent methyltransferases"/>
    <property type="match status" value="2"/>
</dbReference>
<gene>
    <name evidence="2" type="ORF">HEQ75_22100</name>
</gene>
<organism evidence="2 3">
    <name type="scientific">Falsiroseomonas selenitidurans</name>
    <dbReference type="NCBI Taxonomy" id="2716335"/>
    <lineage>
        <taxon>Bacteria</taxon>
        <taxon>Pseudomonadati</taxon>
        <taxon>Pseudomonadota</taxon>
        <taxon>Alphaproteobacteria</taxon>
        <taxon>Acetobacterales</taxon>
        <taxon>Roseomonadaceae</taxon>
        <taxon>Falsiroseomonas</taxon>
    </lineage>
</organism>
<dbReference type="GO" id="GO:0008168">
    <property type="term" value="F:methyltransferase activity"/>
    <property type="evidence" value="ECO:0007669"/>
    <property type="project" value="UniProtKB-KW"/>
</dbReference>
<dbReference type="Gene3D" id="3.40.50.150">
    <property type="entry name" value="Vaccinia Virus protein VP39"/>
    <property type="match status" value="2"/>
</dbReference>
<dbReference type="InterPro" id="IPR029063">
    <property type="entry name" value="SAM-dependent_MTases_sf"/>
</dbReference>
<comment type="caution">
    <text evidence="2">The sequence shown here is derived from an EMBL/GenBank/DDBJ whole genome shotgun (WGS) entry which is preliminary data.</text>
</comment>
<dbReference type="InterPro" id="IPR013217">
    <property type="entry name" value="Methyltransf_12"/>
</dbReference>
<evidence type="ECO:0000259" key="1">
    <source>
        <dbReference type="Pfam" id="PF08242"/>
    </source>
</evidence>
<accession>A0ABX1E8N8</accession>
<dbReference type="GO" id="GO:0032259">
    <property type="term" value="P:methylation"/>
    <property type="evidence" value="ECO:0007669"/>
    <property type="project" value="UniProtKB-KW"/>
</dbReference>
<feature type="domain" description="Methyltransferase type 12" evidence="1">
    <location>
        <begin position="61"/>
        <end position="169"/>
    </location>
</feature>
<dbReference type="PANTHER" id="PTHR42912:SF93">
    <property type="entry name" value="N6-ADENOSINE-METHYLTRANSFERASE TMT1A"/>
    <property type="match status" value="1"/>
</dbReference>
<protein>
    <submittedName>
        <fullName evidence="2">Methyltransferase</fullName>
    </submittedName>
</protein>